<dbReference type="OrthoDB" id="2019491at2759"/>
<gene>
    <name evidence="5" type="ORF">M436DRAFT_78363</name>
</gene>
<dbReference type="GO" id="GO:0003747">
    <property type="term" value="F:translation release factor activity"/>
    <property type="evidence" value="ECO:0007669"/>
    <property type="project" value="InterPro"/>
</dbReference>
<protein>
    <submittedName>
        <fullName evidence="5">Release factor</fullName>
    </submittedName>
</protein>
<dbReference type="HOGENOM" id="CLU_036856_0_8_1"/>
<proteinExistence type="inferred from homology"/>
<dbReference type="Gene3D" id="3.30.70.1660">
    <property type="match status" value="1"/>
</dbReference>
<dbReference type="Pfam" id="PF03462">
    <property type="entry name" value="PCRF"/>
    <property type="match status" value="1"/>
</dbReference>
<evidence type="ECO:0000256" key="3">
    <source>
        <dbReference type="ARBA" id="ARBA00022917"/>
    </source>
</evidence>
<dbReference type="AlphaFoldDB" id="A0A074WTW1"/>
<dbReference type="Gene3D" id="3.30.160.20">
    <property type="match status" value="1"/>
</dbReference>
<dbReference type="SMART" id="SM00937">
    <property type="entry name" value="PCRF"/>
    <property type="match status" value="1"/>
</dbReference>
<evidence type="ECO:0000256" key="1">
    <source>
        <dbReference type="ARBA" id="ARBA00010835"/>
    </source>
</evidence>
<dbReference type="PROSITE" id="PS00745">
    <property type="entry name" value="RF_PROK_I"/>
    <property type="match status" value="1"/>
</dbReference>
<dbReference type="GO" id="GO:0005739">
    <property type="term" value="C:mitochondrion"/>
    <property type="evidence" value="ECO:0007669"/>
    <property type="project" value="UniProtKB-ARBA"/>
</dbReference>
<dbReference type="GeneID" id="25416213"/>
<dbReference type="InterPro" id="IPR050057">
    <property type="entry name" value="Prokaryotic/Mito_RF"/>
</dbReference>
<dbReference type="SUPFAM" id="SSF75620">
    <property type="entry name" value="Release factor"/>
    <property type="match status" value="1"/>
</dbReference>
<dbReference type="Proteomes" id="UP000027730">
    <property type="component" value="Unassembled WGS sequence"/>
</dbReference>
<dbReference type="PANTHER" id="PTHR43804:SF7">
    <property type="entry name" value="LD18447P"/>
    <property type="match status" value="1"/>
</dbReference>
<dbReference type="EMBL" id="KL584703">
    <property type="protein sequence ID" value="KEQ76610.1"/>
    <property type="molecule type" value="Genomic_DNA"/>
</dbReference>
<dbReference type="Pfam" id="PF00472">
    <property type="entry name" value="RF-1"/>
    <property type="match status" value="1"/>
</dbReference>
<keyword evidence="6" id="KW-1185">Reference proteome</keyword>
<evidence type="ECO:0000313" key="5">
    <source>
        <dbReference type="EMBL" id="KEQ76610.1"/>
    </source>
</evidence>
<dbReference type="InterPro" id="IPR000352">
    <property type="entry name" value="Pep_chain_release_fac_I"/>
</dbReference>
<evidence type="ECO:0000313" key="6">
    <source>
        <dbReference type="Proteomes" id="UP000027730"/>
    </source>
</evidence>
<organism evidence="5 6">
    <name type="scientific">Aureobasidium namibiae CBS 147.97</name>
    <dbReference type="NCBI Taxonomy" id="1043004"/>
    <lineage>
        <taxon>Eukaryota</taxon>
        <taxon>Fungi</taxon>
        <taxon>Dikarya</taxon>
        <taxon>Ascomycota</taxon>
        <taxon>Pezizomycotina</taxon>
        <taxon>Dothideomycetes</taxon>
        <taxon>Dothideomycetidae</taxon>
        <taxon>Dothideales</taxon>
        <taxon>Saccotheciaceae</taxon>
        <taxon>Aureobasidium</taxon>
    </lineage>
</organism>
<dbReference type="PANTHER" id="PTHR43804">
    <property type="entry name" value="LD18447P"/>
    <property type="match status" value="1"/>
</dbReference>
<dbReference type="InterPro" id="IPR005139">
    <property type="entry name" value="PCRF"/>
</dbReference>
<accession>A0A074WTW1</accession>
<name>A0A074WTW1_9PEZI</name>
<evidence type="ECO:0000259" key="4">
    <source>
        <dbReference type="PROSITE" id="PS00745"/>
    </source>
</evidence>
<sequence length="425" mass="46772">MRQTIWTLSSCLRQLPRPLSLRGIRLQTTAAAADGAISPALLSRARSMAKEYQETTTKLAENFDTKAAKRLGELSSVNNALKEWEKANSSLSELRTLLSDPKTDKDLVELAEEDLESSQTDFSQASDALKLALVPRHPFADMPCLIEIRPGAGGGEAAIFAGDMLRMYTSYCNRLGLRTSLLKYEDADGAGAGSDAPLQEAVLEVESPGAYGILRCEAGVHRVQRVPATESKGRTHTSAASVLVLPSFPAEPSHELGENSFDDPNSDYFVDPKDVRTDVMRAKGAGGQHVNTTDSAVRLTHLPTGTVVAIQDARSQHKNREKAWRLLRSRIAQSRREQREEEMVALRRSVVGVAKMGRENKIRTYNWGQQRVTDHRSGISVHDLDDVLVGGIELERVMESVREWLSEQEVLGLAAEEELVAKKDS</sequence>
<dbReference type="RefSeq" id="XP_013431328.1">
    <property type="nucleotide sequence ID" value="XM_013575874.1"/>
</dbReference>
<reference evidence="5 6" key="1">
    <citation type="journal article" date="2014" name="BMC Genomics">
        <title>Genome sequencing of four Aureobasidium pullulans varieties: biotechnological potential, stress tolerance, and description of new species.</title>
        <authorList>
            <person name="Gostin Ar C."/>
            <person name="Ohm R.A."/>
            <person name="Kogej T."/>
            <person name="Sonjak S."/>
            <person name="Turk M."/>
            <person name="Zajc J."/>
            <person name="Zalar P."/>
            <person name="Grube M."/>
            <person name="Sun H."/>
            <person name="Han J."/>
            <person name="Sharma A."/>
            <person name="Chiniquy J."/>
            <person name="Ngan C.Y."/>
            <person name="Lipzen A."/>
            <person name="Barry K."/>
            <person name="Grigoriev I.V."/>
            <person name="Gunde-Cimerman N."/>
        </authorList>
    </citation>
    <scope>NUCLEOTIDE SEQUENCE [LARGE SCALE GENOMIC DNA]</scope>
    <source>
        <strain evidence="5 6">CBS 147.97</strain>
    </source>
</reference>
<keyword evidence="3" id="KW-0648">Protein biosynthesis</keyword>
<dbReference type="InterPro" id="IPR045853">
    <property type="entry name" value="Pep_chain_release_fac_I_sf"/>
</dbReference>
<dbReference type="Gene3D" id="6.10.140.1950">
    <property type="match status" value="1"/>
</dbReference>
<keyword evidence="2" id="KW-0488">Methylation</keyword>
<evidence type="ECO:0000256" key="2">
    <source>
        <dbReference type="ARBA" id="ARBA00022481"/>
    </source>
</evidence>
<feature type="domain" description="Prokaryotic-type class I peptide chain release factors" evidence="4">
    <location>
        <begin position="281"/>
        <end position="297"/>
    </location>
</feature>
<dbReference type="STRING" id="1043004.A0A074WTW1"/>
<comment type="similarity">
    <text evidence="1">Belongs to the prokaryotic/mitochondrial release factor family.</text>
</comment>
<dbReference type="FunFam" id="3.30.160.20:FF:000070">
    <property type="entry name" value="Related to MRF1-peptide chain release factor, mitochondrial"/>
    <property type="match status" value="1"/>
</dbReference>
<dbReference type="GO" id="GO:0032543">
    <property type="term" value="P:mitochondrial translation"/>
    <property type="evidence" value="ECO:0007669"/>
    <property type="project" value="UniProtKB-ARBA"/>
</dbReference>